<name>A0A0R3RCU1_9BILA</name>
<dbReference type="EMBL" id="UZAG01023206">
    <property type="protein sequence ID" value="VDO56025.1"/>
    <property type="molecule type" value="Genomic_DNA"/>
</dbReference>
<accession>A0A0R3RCU1</accession>
<reference evidence="3" key="1">
    <citation type="submission" date="2017-02" db="UniProtKB">
        <authorList>
            <consortium name="WormBaseParasite"/>
        </authorList>
    </citation>
    <scope>IDENTIFICATION</scope>
</reference>
<reference evidence="1 2" key="2">
    <citation type="submission" date="2018-11" db="EMBL/GenBank/DDBJ databases">
        <authorList>
            <consortium name="Pathogen Informatics"/>
        </authorList>
    </citation>
    <scope>NUCLEOTIDE SEQUENCE [LARGE SCALE GENOMIC DNA]</scope>
</reference>
<sequence>MNLPDEDPEEKKLNEEIAIWEEKLREIFGESFIIQNQSESFFFPSYKRIKDEKELSDYIEKRLIWFEQLRSHIAKVPLTDRTDMSRNVVREKVSLLIFVILKFVDLIL</sequence>
<dbReference type="AlphaFoldDB" id="A0A0R3RCU1"/>
<proteinExistence type="predicted"/>
<organism evidence="3">
    <name type="scientific">Brugia timori</name>
    <dbReference type="NCBI Taxonomy" id="42155"/>
    <lineage>
        <taxon>Eukaryota</taxon>
        <taxon>Metazoa</taxon>
        <taxon>Ecdysozoa</taxon>
        <taxon>Nematoda</taxon>
        <taxon>Chromadorea</taxon>
        <taxon>Rhabditida</taxon>
        <taxon>Spirurina</taxon>
        <taxon>Spiruromorpha</taxon>
        <taxon>Filarioidea</taxon>
        <taxon>Onchocercidae</taxon>
        <taxon>Brugia</taxon>
    </lineage>
</organism>
<dbReference type="WBParaSite" id="BTMF_0001786301-mRNA-1">
    <property type="protein sequence ID" value="BTMF_0001786301-mRNA-1"/>
    <property type="gene ID" value="BTMF_0001786301"/>
</dbReference>
<protein>
    <submittedName>
        <fullName evidence="1 3">Uncharacterized protein</fullName>
    </submittedName>
</protein>
<dbReference type="Proteomes" id="UP000280834">
    <property type="component" value="Unassembled WGS sequence"/>
</dbReference>
<evidence type="ECO:0000313" key="3">
    <source>
        <dbReference type="WBParaSite" id="BTMF_0001786301-mRNA-1"/>
    </source>
</evidence>
<keyword evidence="2" id="KW-1185">Reference proteome</keyword>
<evidence type="ECO:0000313" key="2">
    <source>
        <dbReference type="Proteomes" id="UP000280834"/>
    </source>
</evidence>
<gene>
    <name evidence="1" type="ORF">BTMF_LOCUS15827</name>
</gene>
<evidence type="ECO:0000313" key="1">
    <source>
        <dbReference type="EMBL" id="VDO56025.1"/>
    </source>
</evidence>